<dbReference type="InterPro" id="IPR035587">
    <property type="entry name" value="DUS-like_FMN-bd"/>
</dbReference>
<keyword evidence="4 7" id="KW-0819">tRNA processing</keyword>
<dbReference type="CDD" id="cd02801">
    <property type="entry name" value="DUS_like_FMN"/>
    <property type="match status" value="1"/>
</dbReference>
<comment type="cofactor">
    <cofactor evidence="1 7 9">
        <name>FMN</name>
        <dbReference type="ChEBI" id="CHEBI:58210"/>
    </cofactor>
</comment>
<dbReference type="InterPro" id="IPR001269">
    <property type="entry name" value="DUS_fam"/>
</dbReference>
<evidence type="ECO:0000256" key="3">
    <source>
        <dbReference type="ARBA" id="ARBA00022643"/>
    </source>
</evidence>
<dbReference type="RefSeq" id="WP_107000409.1">
    <property type="nucleotide sequence ID" value="NZ_JAQDZI010000001.1"/>
</dbReference>
<evidence type="ECO:0000256" key="9">
    <source>
        <dbReference type="PIRSR" id="PIRSR006621-2"/>
    </source>
</evidence>
<dbReference type="AlphaFoldDB" id="A0A2T3FVI0"/>
<feature type="binding site" evidence="9">
    <location>
        <position position="163"/>
    </location>
    <ligand>
        <name>FMN</name>
        <dbReference type="ChEBI" id="CHEBI:58210"/>
    </ligand>
</feature>
<keyword evidence="3 7" id="KW-0288">FMN</keyword>
<comment type="caution">
    <text evidence="11">The sequence shown here is derived from an EMBL/GenBank/DDBJ whole genome shotgun (WGS) entry which is preliminary data.</text>
</comment>
<dbReference type="Proteomes" id="UP000241048">
    <property type="component" value="Unassembled WGS sequence"/>
</dbReference>
<evidence type="ECO:0000313" key="11">
    <source>
        <dbReference type="EMBL" id="PST39295.1"/>
    </source>
</evidence>
<dbReference type="GO" id="GO:0017150">
    <property type="term" value="F:tRNA dihydrouridine synthase activity"/>
    <property type="evidence" value="ECO:0007669"/>
    <property type="project" value="InterPro"/>
</dbReference>
<name>A0A2T3FVI0_9CLOT</name>
<dbReference type="PANTHER" id="PTHR45846:SF1">
    <property type="entry name" value="TRNA-DIHYDROURIDINE(47) SYNTHASE [NAD(P)(+)]-LIKE"/>
    <property type="match status" value="1"/>
</dbReference>
<dbReference type="SUPFAM" id="SSF51395">
    <property type="entry name" value="FMN-linked oxidoreductases"/>
    <property type="match status" value="1"/>
</dbReference>
<keyword evidence="12" id="KW-1185">Reference proteome</keyword>
<dbReference type="GO" id="GO:0003723">
    <property type="term" value="F:RNA binding"/>
    <property type="evidence" value="ECO:0007669"/>
    <property type="project" value="TreeGrafter"/>
</dbReference>
<dbReference type="InterPro" id="IPR018517">
    <property type="entry name" value="tRNA_hU_synthase_CS"/>
</dbReference>
<organism evidence="11 12">
    <name type="scientific">Clostridium fessum</name>
    <dbReference type="NCBI Taxonomy" id="2126740"/>
    <lineage>
        <taxon>Bacteria</taxon>
        <taxon>Bacillati</taxon>
        <taxon>Bacillota</taxon>
        <taxon>Clostridia</taxon>
        <taxon>Eubacteriales</taxon>
        <taxon>Clostridiaceae</taxon>
        <taxon>Clostridium</taxon>
    </lineage>
</organism>
<dbReference type="InterPro" id="IPR013785">
    <property type="entry name" value="Aldolase_TIM"/>
</dbReference>
<dbReference type="PROSITE" id="PS01136">
    <property type="entry name" value="UPF0034"/>
    <property type="match status" value="1"/>
</dbReference>
<evidence type="ECO:0000256" key="5">
    <source>
        <dbReference type="ARBA" id="ARBA00022857"/>
    </source>
</evidence>
<evidence type="ECO:0000256" key="7">
    <source>
        <dbReference type="PIRNR" id="PIRNR006621"/>
    </source>
</evidence>
<gene>
    <name evidence="11" type="ORF">C7U56_02305</name>
</gene>
<accession>A0A2T3FVI0</accession>
<evidence type="ECO:0000256" key="8">
    <source>
        <dbReference type="PIRSR" id="PIRSR006621-1"/>
    </source>
</evidence>
<protein>
    <recommendedName>
        <fullName evidence="7">tRNA-dihydrouridine synthase</fullName>
        <ecNumber evidence="7">1.3.1.-</ecNumber>
    </recommendedName>
</protein>
<keyword evidence="5" id="KW-0521">NADP</keyword>
<proteinExistence type="inferred from homology"/>
<feature type="binding site" evidence="9">
    <location>
        <position position="192"/>
    </location>
    <ligand>
        <name>FMN</name>
        <dbReference type="ChEBI" id="CHEBI:58210"/>
    </ligand>
</feature>
<reference evidence="11 12" key="1">
    <citation type="submission" date="2018-03" db="EMBL/GenBank/DDBJ databases">
        <title>Lachnoclostridium SNUG30386 gen.nov., sp.nov., isolated from human faeces.</title>
        <authorList>
            <person name="Seo B."/>
            <person name="Jeon K."/>
            <person name="Ko G."/>
        </authorList>
    </citation>
    <scope>NUCLEOTIDE SEQUENCE [LARGE SCALE GENOMIC DNA]</scope>
    <source>
        <strain evidence="11 12">SNUG30386</strain>
    </source>
</reference>
<feature type="binding site" evidence="9">
    <location>
        <position position="85"/>
    </location>
    <ligand>
        <name>FMN</name>
        <dbReference type="ChEBI" id="CHEBI:58210"/>
    </ligand>
</feature>
<evidence type="ECO:0000256" key="6">
    <source>
        <dbReference type="ARBA" id="ARBA00023002"/>
    </source>
</evidence>
<keyword evidence="6 7" id="KW-0560">Oxidoreductase</keyword>
<dbReference type="GO" id="GO:0050660">
    <property type="term" value="F:flavin adenine dinucleotide binding"/>
    <property type="evidence" value="ECO:0007669"/>
    <property type="project" value="InterPro"/>
</dbReference>
<dbReference type="Pfam" id="PF01207">
    <property type="entry name" value="Dus"/>
    <property type="match status" value="1"/>
</dbReference>
<dbReference type="Gene3D" id="3.20.20.70">
    <property type="entry name" value="Aldolase class I"/>
    <property type="match status" value="1"/>
</dbReference>
<dbReference type="EMBL" id="PYLO01000001">
    <property type="protein sequence ID" value="PST39295.1"/>
    <property type="molecule type" value="Genomic_DNA"/>
</dbReference>
<evidence type="ECO:0000259" key="10">
    <source>
        <dbReference type="Pfam" id="PF01207"/>
    </source>
</evidence>
<sequence length="366" mass="41211">MIQPEALKVGANRISANDARSVKLDFAPMEGITGYVFRQAHAVIYGGVDRYYSPFIAPGSSHKLISRERNDILPEHNQGLCLIPQILTHSAEDFLWVCEELAEYGYRTVNLNLGCPSGTVVTKKKGAGFLAEPEDLSLFLEEVCNGLEKIHASDGKPVRLSIKTRIGMKEASEFPRLLAIYNHYPLEELIVHPRVREDYYKGKIRMESFAYALEQSRCPVSYNGNLFSAADASALMKEIVGQDEASDSGKTQKKMKLAALMFGRGAVASPWIFGEVRNLPSSNHLQSFQQFHDRLLTGYAEIMSGDRNTLFKMKELWYYFQCHFPGCEKELKRIKKAQKLSDYRASVQAMFASGRFVEDGFRNPAP</sequence>
<feature type="domain" description="DUS-like FMN-binding" evidence="10">
    <location>
        <begin position="26"/>
        <end position="297"/>
    </location>
</feature>
<keyword evidence="9" id="KW-0547">Nucleotide-binding</keyword>
<comment type="function">
    <text evidence="7">Catalyzes the synthesis of 5,6-dihydrouridine (D), a modified base found in the D-loop of most tRNAs, via the reduction of the C5-C6 double bond in target uridines.</text>
</comment>
<evidence type="ECO:0000256" key="2">
    <source>
        <dbReference type="ARBA" id="ARBA00022630"/>
    </source>
</evidence>
<feature type="binding site" evidence="9">
    <location>
        <begin position="263"/>
        <end position="264"/>
    </location>
    <ligand>
        <name>FMN</name>
        <dbReference type="ChEBI" id="CHEBI:58210"/>
    </ligand>
</feature>
<evidence type="ECO:0000256" key="1">
    <source>
        <dbReference type="ARBA" id="ARBA00001917"/>
    </source>
</evidence>
<evidence type="ECO:0000313" key="12">
    <source>
        <dbReference type="Proteomes" id="UP000241048"/>
    </source>
</evidence>
<feature type="active site" description="Proton donor" evidence="8">
    <location>
        <position position="115"/>
    </location>
</feature>
<dbReference type="PANTHER" id="PTHR45846">
    <property type="entry name" value="TRNA-DIHYDROURIDINE(47) SYNTHASE [NAD(P)(+)]-LIKE"/>
    <property type="match status" value="1"/>
</dbReference>
<dbReference type="PIRSF" id="PIRSF006621">
    <property type="entry name" value="Dus"/>
    <property type="match status" value="1"/>
</dbReference>
<evidence type="ECO:0000256" key="4">
    <source>
        <dbReference type="ARBA" id="ARBA00022694"/>
    </source>
</evidence>
<comment type="similarity">
    <text evidence="7">Belongs to the dus family.</text>
</comment>
<keyword evidence="2 7" id="KW-0285">Flavoprotein</keyword>
<dbReference type="EC" id="1.3.1.-" evidence="7"/>